<evidence type="ECO:0000313" key="4">
    <source>
        <dbReference type="Proteomes" id="UP001500102"/>
    </source>
</evidence>
<name>A0ABN2ZIA7_9MICC</name>
<evidence type="ECO:0000259" key="2">
    <source>
        <dbReference type="Pfam" id="PF22525"/>
    </source>
</evidence>
<organism evidence="3 4">
    <name type="scientific">Arthrobacter humicola</name>
    <dbReference type="NCBI Taxonomy" id="409291"/>
    <lineage>
        <taxon>Bacteria</taxon>
        <taxon>Bacillati</taxon>
        <taxon>Actinomycetota</taxon>
        <taxon>Actinomycetes</taxon>
        <taxon>Micrococcales</taxon>
        <taxon>Micrococcaceae</taxon>
        <taxon>Arthrobacter</taxon>
    </lineage>
</organism>
<dbReference type="InterPro" id="IPR010979">
    <property type="entry name" value="Ribosomal_uS13-like_H2TH"/>
</dbReference>
<evidence type="ECO:0000256" key="1">
    <source>
        <dbReference type="SAM" id="MobiDB-lite"/>
    </source>
</evidence>
<reference evidence="3 4" key="1">
    <citation type="journal article" date="2019" name="Int. J. Syst. Evol. Microbiol.">
        <title>The Global Catalogue of Microorganisms (GCM) 10K type strain sequencing project: providing services to taxonomists for standard genome sequencing and annotation.</title>
        <authorList>
            <consortium name="The Broad Institute Genomics Platform"/>
            <consortium name="The Broad Institute Genome Sequencing Center for Infectious Disease"/>
            <person name="Wu L."/>
            <person name="Ma J."/>
        </authorList>
    </citation>
    <scope>NUCLEOTIDE SEQUENCE [LARGE SCALE GENOMIC DNA]</scope>
    <source>
        <strain evidence="3 4">JCM 15921</strain>
    </source>
</reference>
<feature type="region of interest" description="Disordered" evidence="1">
    <location>
        <begin position="1"/>
        <end position="38"/>
    </location>
</feature>
<dbReference type="Pfam" id="PF22525">
    <property type="entry name" value="H2TH_5"/>
    <property type="match status" value="1"/>
</dbReference>
<dbReference type="InterPro" id="IPR047806">
    <property type="entry name" value="IHF_actinobact"/>
</dbReference>
<dbReference type="Gene3D" id="1.10.8.50">
    <property type="match status" value="1"/>
</dbReference>
<dbReference type="NCBIfam" id="NF041260">
    <property type="entry name" value="actino_IHF"/>
    <property type="match status" value="1"/>
</dbReference>
<protein>
    <submittedName>
        <fullName evidence="3">Integration host factor, actinobacterial type</fullName>
    </submittedName>
</protein>
<dbReference type="Proteomes" id="UP001500102">
    <property type="component" value="Unassembled WGS sequence"/>
</dbReference>
<gene>
    <name evidence="3" type="primary">mihF</name>
    <name evidence="3" type="ORF">GCM10009825_32330</name>
</gene>
<accession>A0ABN2ZIA7</accession>
<keyword evidence="4" id="KW-1185">Reference proteome</keyword>
<sequence>MGNGARPAMQSGHAGRTSMSLKPLTPQERSDALRKAAAARATRAAAKERLKTGELSIADVISSAETDDAIARMRIVELLEALPGIGRVRAAAIMEQLGIAQSRRVRGLGIHQRRALVDFIDDK</sequence>
<dbReference type="InterPro" id="IPR055201">
    <property type="entry name" value="IHF-like_H2TH"/>
</dbReference>
<proteinExistence type="predicted"/>
<evidence type="ECO:0000313" key="3">
    <source>
        <dbReference type="EMBL" id="GAA2142673.1"/>
    </source>
</evidence>
<dbReference type="EMBL" id="BAAAQB010000039">
    <property type="protein sequence ID" value="GAA2142673.1"/>
    <property type="molecule type" value="Genomic_DNA"/>
</dbReference>
<comment type="caution">
    <text evidence="3">The sequence shown here is derived from an EMBL/GenBank/DDBJ whole genome shotgun (WGS) entry which is preliminary data.</text>
</comment>
<feature type="domain" description="Integration host factor-like helix-two turn-helix" evidence="2">
    <location>
        <begin position="50"/>
        <end position="117"/>
    </location>
</feature>
<dbReference type="SUPFAM" id="SSF46946">
    <property type="entry name" value="S13-like H2TH domain"/>
    <property type="match status" value="1"/>
</dbReference>